<feature type="domain" description="Transcription regulator PadR N-terminal" evidence="2">
    <location>
        <begin position="65"/>
        <end position="132"/>
    </location>
</feature>
<evidence type="ECO:0000313" key="3">
    <source>
        <dbReference type="EMBL" id="TQS46430.1"/>
    </source>
</evidence>
<dbReference type="AlphaFoldDB" id="A0A545AYM2"/>
<evidence type="ECO:0000256" key="1">
    <source>
        <dbReference type="SAM" id="MobiDB-lite"/>
    </source>
</evidence>
<organism evidence="3 4">
    <name type="scientific">Cryptosporangium phraense</name>
    <dbReference type="NCBI Taxonomy" id="2593070"/>
    <lineage>
        <taxon>Bacteria</taxon>
        <taxon>Bacillati</taxon>
        <taxon>Actinomycetota</taxon>
        <taxon>Actinomycetes</taxon>
        <taxon>Cryptosporangiales</taxon>
        <taxon>Cryptosporangiaceae</taxon>
        <taxon>Cryptosporangium</taxon>
    </lineage>
</organism>
<evidence type="ECO:0000259" key="2">
    <source>
        <dbReference type="Pfam" id="PF03551"/>
    </source>
</evidence>
<feature type="region of interest" description="Disordered" evidence="1">
    <location>
        <begin position="1"/>
        <end position="58"/>
    </location>
</feature>
<dbReference type="Gene3D" id="1.10.10.10">
    <property type="entry name" value="Winged helix-like DNA-binding domain superfamily/Winged helix DNA-binding domain"/>
    <property type="match status" value="1"/>
</dbReference>
<dbReference type="InParanoid" id="A0A545AYM2"/>
<dbReference type="PANTHER" id="PTHR43252:SF2">
    <property type="entry name" value="TRANSCRIPTION REGULATOR, PADR-LIKE FAMILY"/>
    <property type="match status" value="1"/>
</dbReference>
<sequence length="201" mass="21560">MYRTPHEHRGRGRGRHGFFPGFGGPPPFPPGGPGFGPGGPGFGGPFGPHGRGGRRGRRGNVRAAVLVLLRERPMHGYEMIGEIAERSNGMWRPSPGSLYPALQLMEDEGLVTIEETDGKRLVSLTDSGRAEADALAEQPAPWAQASEGVEQSVIDLHQAIGPVVQAAGQVAQVGTEEQRQKAVEILTEARRRLYGLLAESE</sequence>
<comment type="caution">
    <text evidence="3">The sequence shown here is derived from an EMBL/GenBank/DDBJ whole genome shotgun (WGS) entry which is preliminary data.</text>
</comment>
<dbReference type="OrthoDB" id="1683430at2"/>
<dbReference type="InterPro" id="IPR036390">
    <property type="entry name" value="WH_DNA-bd_sf"/>
</dbReference>
<dbReference type="InterPro" id="IPR005149">
    <property type="entry name" value="Tscrpt_reg_PadR_N"/>
</dbReference>
<feature type="compositionally biased region" description="Pro residues" evidence="1">
    <location>
        <begin position="23"/>
        <end position="32"/>
    </location>
</feature>
<dbReference type="PANTHER" id="PTHR43252">
    <property type="entry name" value="TRANSCRIPTIONAL REGULATOR YQJI"/>
    <property type="match status" value="1"/>
</dbReference>
<dbReference type="InterPro" id="IPR036388">
    <property type="entry name" value="WH-like_DNA-bd_sf"/>
</dbReference>
<proteinExistence type="predicted"/>
<keyword evidence="4" id="KW-1185">Reference proteome</keyword>
<name>A0A545AYM2_9ACTN</name>
<evidence type="ECO:0000313" key="4">
    <source>
        <dbReference type="Proteomes" id="UP000317982"/>
    </source>
</evidence>
<feature type="compositionally biased region" description="Gly residues" evidence="1">
    <location>
        <begin position="33"/>
        <end position="50"/>
    </location>
</feature>
<dbReference type="RefSeq" id="WP_142702949.1">
    <property type="nucleotide sequence ID" value="NZ_VIRS01000002.1"/>
</dbReference>
<accession>A0A545AYM2</accession>
<dbReference type="Proteomes" id="UP000317982">
    <property type="component" value="Unassembled WGS sequence"/>
</dbReference>
<dbReference type="EMBL" id="VIRS01000002">
    <property type="protein sequence ID" value="TQS46430.1"/>
    <property type="molecule type" value="Genomic_DNA"/>
</dbReference>
<protein>
    <submittedName>
        <fullName evidence="3">Helix-turn-helix transcriptional regulator</fullName>
    </submittedName>
</protein>
<gene>
    <name evidence="3" type="ORF">FL583_03295</name>
</gene>
<dbReference type="SUPFAM" id="SSF46785">
    <property type="entry name" value="Winged helix' DNA-binding domain"/>
    <property type="match status" value="1"/>
</dbReference>
<reference evidence="3 4" key="1">
    <citation type="submission" date="2019-07" db="EMBL/GenBank/DDBJ databases">
        <title>Cryptosporangium phraense sp. nov., isolated from plant litter.</title>
        <authorList>
            <person name="Suriyachadkun C."/>
        </authorList>
    </citation>
    <scope>NUCLEOTIDE SEQUENCE [LARGE SCALE GENOMIC DNA]</scope>
    <source>
        <strain evidence="3 4">A-T 5661</strain>
    </source>
</reference>
<dbReference type="Pfam" id="PF03551">
    <property type="entry name" value="PadR"/>
    <property type="match status" value="1"/>
</dbReference>